<keyword evidence="1" id="KW-1133">Transmembrane helix</keyword>
<dbReference type="EMBL" id="NBIV01000118">
    <property type="protein sequence ID" value="PXF43597.1"/>
    <property type="molecule type" value="Genomic_DNA"/>
</dbReference>
<evidence type="ECO:0000313" key="3">
    <source>
        <dbReference type="Proteomes" id="UP000247409"/>
    </source>
</evidence>
<keyword evidence="1" id="KW-0472">Membrane</keyword>
<dbReference type="AlphaFoldDB" id="A0A2V3INF7"/>
<feature type="transmembrane region" description="Helical" evidence="1">
    <location>
        <begin position="40"/>
        <end position="58"/>
    </location>
</feature>
<accession>A0A2V3INF7</accession>
<reference evidence="2 3" key="1">
    <citation type="journal article" date="2018" name="Mol. Biol. Evol.">
        <title>Analysis of the draft genome of the red seaweed Gracilariopsis chorda provides insights into genome size evolution in Rhodophyta.</title>
        <authorList>
            <person name="Lee J."/>
            <person name="Yang E.C."/>
            <person name="Graf L."/>
            <person name="Yang J.H."/>
            <person name="Qiu H."/>
            <person name="Zel Zion U."/>
            <person name="Chan C.X."/>
            <person name="Stephens T.G."/>
            <person name="Weber A.P.M."/>
            <person name="Boo G.H."/>
            <person name="Boo S.M."/>
            <person name="Kim K.M."/>
            <person name="Shin Y."/>
            <person name="Jung M."/>
            <person name="Lee S.J."/>
            <person name="Yim H.S."/>
            <person name="Lee J.H."/>
            <person name="Bhattacharya D."/>
            <person name="Yoon H.S."/>
        </authorList>
    </citation>
    <scope>NUCLEOTIDE SEQUENCE [LARGE SCALE GENOMIC DNA]</scope>
    <source>
        <strain evidence="2 3">SKKU-2015</strain>
        <tissue evidence="2">Whole body</tissue>
    </source>
</reference>
<evidence type="ECO:0000313" key="2">
    <source>
        <dbReference type="EMBL" id="PXF43597.1"/>
    </source>
</evidence>
<comment type="caution">
    <text evidence="2">The sequence shown here is derived from an EMBL/GenBank/DDBJ whole genome shotgun (WGS) entry which is preliminary data.</text>
</comment>
<keyword evidence="3" id="KW-1185">Reference proteome</keyword>
<evidence type="ECO:0000256" key="1">
    <source>
        <dbReference type="SAM" id="Phobius"/>
    </source>
</evidence>
<gene>
    <name evidence="2" type="ORF">BWQ96_06654</name>
</gene>
<protein>
    <submittedName>
        <fullName evidence="2">Uncharacterized protein</fullName>
    </submittedName>
</protein>
<keyword evidence="1" id="KW-0812">Transmembrane</keyword>
<sequence length="133" mass="15038">MAPCRARDFSAREKTQLPEREALDAQDLASWASLSPPCPILALLALMILPLLPLAVAFSSRPHRTKPCIHHFNLNNISAIITISSKRLRRQKSKEQTIRRPSRLYYQDDSSLPIPLLRSYCEKPALRSGCICD</sequence>
<dbReference type="Proteomes" id="UP000247409">
    <property type="component" value="Unassembled WGS sequence"/>
</dbReference>
<proteinExistence type="predicted"/>
<name>A0A2V3INF7_9FLOR</name>
<organism evidence="2 3">
    <name type="scientific">Gracilariopsis chorda</name>
    <dbReference type="NCBI Taxonomy" id="448386"/>
    <lineage>
        <taxon>Eukaryota</taxon>
        <taxon>Rhodophyta</taxon>
        <taxon>Florideophyceae</taxon>
        <taxon>Rhodymeniophycidae</taxon>
        <taxon>Gracilariales</taxon>
        <taxon>Gracilariaceae</taxon>
        <taxon>Gracilariopsis</taxon>
    </lineage>
</organism>